<organism evidence="1">
    <name type="scientific">bioreactor metagenome</name>
    <dbReference type="NCBI Taxonomy" id="1076179"/>
    <lineage>
        <taxon>unclassified sequences</taxon>
        <taxon>metagenomes</taxon>
        <taxon>ecological metagenomes</taxon>
    </lineage>
</organism>
<protein>
    <recommendedName>
        <fullName evidence="2">DJ-1/PfpI domain-containing protein</fullName>
    </recommendedName>
</protein>
<gene>
    <name evidence="1" type="ORF">SDC9_96020</name>
</gene>
<dbReference type="AlphaFoldDB" id="A0A645AAG7"/>
<evidence type="ECO:0000313" key="1">
    <source>
        <dbReference type="EMBL" id="MPM49291.1"/>
    </source>
</evidence>
<sequence>MALGFVADRLGEKAARQIATIMEYTWNDDKDNDPFAFKGEL</sequence>
<dbReference type="Gene3D" id="3.40.50.880">
    <property type="match status" value="1"/>
</dbReference>
<name>A0A645AAG7_9ZZZZ</name>
<dbReference type="InterPro" id="IPR029062">
    <property type="entry name" value="Class_I_gatase-like"/>
</dbReference>
<proteinExistence type="predicted"/>
<reference evidence="1" key="1">
    <citation type="submission" date="2019-08" db="EMBL/GenBank/DDBJ databases">
        <authorList>
            <person name="Kucharzyk K."/>
            <person name="Murdoch R.W."/>
            <person name="Higgins S."/>
            <person name="Loffler F."/>
        </authorList>
    </citation>
    <scope>NUCLEOTIDE SEQUENCE</scope>
</reference>
<evidence type="ECO:0008006" key="2">
    <source>
        <dbReference type="Google" id="ProtNLM"/>
    </source>
</evidence>
<accession>A0A645AAG7</accession>
<dbReference type="EMBL" id="VSSQ01012463">
    <property type="protein sequence ID" value="MPM49291.1"/>
    <property type="molecule type" value="Genomic_DNA"/>
</dbReference>
<comment type="caution">
    <text evidence="1">The sequence shown here is derived from an EMBL/GenBank/DDBJ whole genome shotgun (WGS) entry which is preliminary data.</text>
</comment>